<dbReference type="STRING" id="1210090.GCA_001613185_00018"/>
<dbReference type="Pfam" id="PF08031">
    <property type="entry name" value="BBE"/>
    <property type="match status" value="1"/>
</dbReference>
<evidence type="ECO:0000259" key="6">
    <source>
        <dbReference type="PROSITE" id="PS51387"/>
    </source>
</evidence>
<dbReference type="InterPro" id="IPR016166">
    <property type="entry name" value="FAD-bd_PCMH"/>
</dbReference>
<dbReference type="Proteomes" id="UP000252586">
    <property type="component" value="Unassembled WGS sequence"/>
</dbReference>
<proteinExistence type="inferred from homology"/>
<dbReference type="SUPFAM" id="SSF56176">
    <property type="entry name" value="FAD-binding/transporter-associated domain-like"/>
    <property type="match status" value="1"/>
</dbReference>
<dbReference type="EMBL" id="QNRE01000002">
    <property type="protein sequence ID" value="RBO94182.1"/>
    <property type="molecule type" value="Genomic_DNA"/>
</dbReference>
<sequence length="462" mass="49220">MSTLSPDGLRTGFTGTVFTPEDPGYDDARVVYNAMVDRRPAVIAQCATPDDVRAALAHARREGLEVAVRGGGHSVTGACLSDGGLVVDLRRMNRVTVDPAARTAVAEGGATWADFDRACQPHALATTGGRVSTTGVAGLTLGGGSGWFERRFGLACDNLASVDLLTADGDAITASATSHPDLFWALHGGGGNFGVATRLTFRLHPLPVCTLALLLWPADRGPEISTAYRDLLERGVPLELGGAVAYLTGPPEDFVPEPLRGERVVACIGTYAGTEAELREVIAPLLDLAPPGAMIAEMPYTDLQSALDDPPGNRNYWSGQHLAALTDDALRLFDAQGQSMPCPGFTQHLLAPWGGAVAENAGYWPQPHRSAGWVLHPFGMWEDSAEDDRVISWVRDATAAMRPYSTGAVYLNFIGDEGMDRVIAGYGRENYARLAAVKLEYDPRNVFHLHHNIDPAAATAQP</sequence>
<keyword evidence="3" id="KW-0285">Flavoprotein</keyword>
<feature type="domain" description="FAD-binding PCMH-type" evidence="6">
    <location>
        <begin position="35"/>
        <end position="206"/>
    </location>
</feature>
<protein>
    <submittedName>
        <fullName evidence="7">FAD/FMN-containing dehydrogenase</fullName>
    </submittedName>
</protein>
<dbReference type="InterPro" id="IPR036318">
    <property type="entry name" value="FAD-bd_PCMH-like_sf"/>
</dbReference>
<evidence type="ECO:0000256" key="1">
    <source>
        <dbReference type="ARBA" id="ARBA00001974"/>
    </source>
</evidence>
<dbReference type="PANTHER" id="PTHR42973:SF39">
    <property type="entry name" value="FAD-BINDING PCMH-TYPE DOMAIN-CONTAINING PROTEIN"/>
    <property type="match status" value="1"/>
</dbReference>
<dbReference type="InterPro" id="IPR016167">
    <property type="entry name" value="FAD-bd_PCMH_sub1"/>
</dbReference>
<dbReference type="RefSeq" id="WP_067501195.1">
    <property type="nucleotide sequence ID" value="NZ_CP107943.1"/>
</dbReference>
<dbReference type="InterPro" id="IPR012951">
    <property type="entry name" value="BBE"/>
</dbReference>
<name>A0A366DVS5_9NOCA</name>
<keyword evidence="8" id="KW-1185">Reference proteome</keyword>
<dbReference type="InterPro" id="IPR050416">
    <property type="entry name" value="FAD-linked_Oxidoreductase"/>
</dbReference>
<organism evidence="7 8">
    <name type="scientific">Nocardia puris</name>
    <dbReference type="NCBI Taxonomy" id="208602"/>
    <lineage>
        <taxon>Bacteria</taxon>
        <taxon>Bacillati</taxon>
        <taxon>Actinomycetota</taxon>
        <taxon>Actinomycetes</taxon>
        <taxon>Mycobacteriales</taxon>
        <taxon>Nocardiaceae</taxon>
        <taxon>Nocardia</taxon>
    </lineage>
</organism>
<dbReference type="InterPro" id="IPR006093">
    <property type="entry name" value="Oxy_OxRdtase_FAD_BS"/>
</dbReference>
<keyword evidence="5" id="KW-0560">Oxidoreductase</keyword>
<dbReference type="Pfam" id="PF01565">
    <property type="entry name" value="FAD_binding_4"/>
    <property type="match status" value="1"/>
</dbReference>
<comment type="caution">
    <text evidence="7">The sequence shown here is derived from an EMBL/GenBank/DDBJ whole genome shotgun (WGS) entry which is preliminary data.</text>
</comment>
<evidence type="ECO:0000313" key="8">
    <source>
        <dbReference type="Proteomes" id="UP000252586"/>
    </source>
</evidence>
<evidence type="ECO:0000256" key="4">
    <source>
        <dbReference type="ARBA" id="ARBA00022827"/>
    </source>
</evidence>
<dbReference type="Gene3D" id="3.30.465.10">
    <property type="match status" value="1"/>
</dbReference>
<comment type="similarity">
    <text evidence="2">Belongs to the oxygen-dependent FAD-linked oxidoreductase family.</text>
</comment>
<gene>
    <name evidence="7" type="ORF">DFR74_102605</name>
</gene>
<dbReference type="GO" id="GO:0016491">
    <property type="term" value="F:oxidoreductase activity"/>
    <property type="evidence" value="ECO:0007669"/>
    <property type="project" value="UniProtKB-KW"/>
</dbReference>
<reference evidence="7 8" key="1">
    <citation type="submission" date="2018-06" db="EMBL/GenBank/DDBJ databases">
        <title>Genomic Encyclopedia of Type Strains, Phase IV (KMG-IV): sequencing the most valuable type-strain genomes for metagenomic binning, comparative biology and taxonomic classification.</title>
        <authorList>
            <person name="Goeker M."/>
        </authorList>
    </citation>
    <scope>NUCLEOTIDE SEQUENCE [LARGE SCALE GENOMIC DNA]</scope>
    <source>
        <strain evidence="7 8">DSM 44599</strain>
    </source>
</reference>
<accession>A0A366DVS5</accession>
<evidence type="ECO:0000256" key="2">
    <source>
        <dbReference type="ARBA" id="ARBA00005466"/>
    </source>
</evidence>
<comment type="cofactor">
    <cofactor evidence="1">
        <name>FAD</name>
        <dbReference type="ChEBI" id="CHEBI:57692"/>
    </cofactor>
</comment>
<evidence type="ECO:0000256" key="5">
    <source>
        <dbReference type="ARBA" id="ARBA00023002"/>
    </source>
</evidence>
<evidence type="ECO:0000313" key="7">
    <source>
        <dbReference type="EMBL" id="RBO94182.1"/>
    </source>
</evidence>
<evidence type="ECO:0000256" key="3">
    <source>
        <dbReference type="ARBA" id="ARBA00022630"/>
    </source>
</evidence>
<dbReference type="OrthoDB" id="545125at2"/>
<keyword evidence="4" id="KW-0274">FAD</keyword>
<dbReference type="InterPro" id="IPR016169">
    <property type="entry name" value="FAD-bd_PCMH_sub2"/>
</dbReference>
<dbReference type="Gene3D" id="3.30.43.10">
    <property type="entry name" value="Uridine Diphospho-n-acetylenolpyruvylglucosamine Reductase, domain 2"/>
    <property type="match status" value="1"/>
</dbReference>
<dbReference type="InterPro" id="IPR006094">
    <property type="entry name" value="Oxid_FAD_bind_N"/>
</dbReference>
<dbReference type="Gene3D" id="3.40.462.20">
    <property type="match status" value="1"/>
</dbReference>
<dbReference type="GO" id="GO:0071949">
    <property type="term" value="F:FAD binding"/>
    <property type="evidence" value="ECO:0007669"/>
    <property type="project" value="InterPro"/>
</dbReference>
<dbReference type="PANTHER" id="PTHR42973">
    <property type="entry name" value="BINDING OXIDOREDUCTASE, PUTATIVE (AFU_ORTHOLOGUE AFUA_1G17690)-RELATED"/>
    <property type="match status" value="1"/>
</dbReference>
<dbReference type="PROSITE" id="PS51387">
    <property type="entry name" value="FAD_PCMH"/>
    <property type="match status" value="1"/>
</dbReference>
<dbReference type="AlphaFoldDB" id="A0A366DVS5"/>
<dbReference type="PROSITE" id="PS00862">
    <property type="entry name" value="OX2_COVAL_FAD"/>
    <property type="match status" value="1"/>
</dbReference>